<dbReference type="PANTHER" id="PTHR34236">
    <property type="entry name" value="DIMETHYL SULFOXIDE REDUCTASE TRANSCRIPTIONAL ACTIVATOR"/>
    <property type="match status" value="1"/>
</dbReference>
<evidence type="ECO:0000313" key="5">
    <source>
        <dbReference type="EMBL" id="SDM79635.1"/>
    </source>
</evidence>
<keyword evidence="2" id="KW-0804">Transcription</keyword>
<dbReference type="Proteomes" id="UP000199451">
    <property type="component" value="Unassembled WGS sequence"/>
</dbReference>
<evidence type="ECO:0000259" key="4">
    <source>
        <dbReference type="Pfam" id="PF24277"/>
    </source>
</evidence>
<dbReference type="InterPro" id="IPR007050">
    <property type="entry name" value="HTH_bacterioopsin"/>
</dbReference>
<proteinExistence type="predicted"/>
<dbReference type="Pfam" id="PF24277">
    <property type="entry name" value="DmsR_N"/>
    <property type="match status" value="1"/>
</dbReference>
<organism evidence="5 6">
    <name type="scientific">Halogranum gelatinilyticum</name>
    <dbReference type="NCBI Taxonomy" id="660521"/>
    <lineage>
        <taxon>Archaea</taxon>
        <taxon>Methanobacteriati</taxon>
        <taxon>Methanobacteriota</taxon>
        <taxon>Stenosarchaea group</taxon>
        <taxon>Halobacteria</taxon>
        <taxon>Halobacteriales</taxon>
        <taxon>Haloferacaceae</taxon>
    </lineage>
</organism>
<evidence type="ECO:0000313" key="6">
    <source>
        <dbReference type="Proteomes" id="UP000199451"/>
    </source>
</evidence>
<keyword evidence="6" id="KW-1185">Reference proteome</keyword>
<protein>
    <recommendedName>
        <fullName evidence="7">HTH bat-type domain-containing protein</fullName>
    </recommendedName>
</protein>
<name>A0A1G9W6E4_9EURY</name>
<feature type="domain" description="HTH bat-type" evidence="3">
    <location>
        <begin position="154"/>
        <end position="205"/>
    </location>
</feature>
<keyword evidence="1" id="KW-0805">Transcription regulation</keyword>
<dbReference type="OrthoDB" id="168808at2157"/>
<sequence>MATADGIHVELEVSDVDGCPAATVSERADVASVTTSRRQTGDGERVVGEFTADSDADVGDSAEAVLSDTDSTVYRFASDTDCPCGRLPDHGCPVRNVRAEDGTVVLTFIVADVAALRTVVADLRDCCGSVRVRRLTRSTAEDGETLVVVDRSAFTDRQYEALQTAHDRGYFERPRETSAADVADELGISAATFGQHLAVAQRKLLDQLVET</sequence>
<feature type="domain" description="DmsR-like N-terminal" evidence="4">
    <location>
        <begin position="4"/>
        <end position="138"/>
    </location>
</feature>
<reference evidence="6" key="1">
    <citation type="submission" date="2016-10" db="EMBL/GenBank/DDBJ databases">
        <authorList>
            <person name="Varghese N."/>
            <person name="Submissions S."/>
        </authorList>
    </citation>
    <scope>NUCLEOTIDE SEQUENCE [LARGE SCALE GENOMIC DNA]</scope>
    <source>
        <strain evidence="6">CGMCC 1.10119</strain>
    </source>
</reference>
<dbReference type="EMBL" id="FNHL01000003">
    <property type="protein sequence ID" value="SDM79635.1"/>
    <property type="molecule type" value="Genomic_DNA"/>
</dbReference>
<accession>A0A1G9W6E4</accession>
<dbReference type="PANTHER" id="PTHR34236:SF1">
    <property type="entry name" value="DIMETHYL SULFOXIDE REDUCTASE TRANSCRIPTIONAL ACTIVATOR"/>
    <property type="match status" value="1"/>
</dbReference>
<evidence type="ECO:0000259" key="3">
    <source>
        <dbReference type="Pfam" id="PF04967"/>
    </source>
</evidence>
<dbReference type="Pfam" id="PF04967">
    <property type="entry name" value="HTH_10"/>
    <property type="match status" value="1"/>
</dbReference>
<gene>
    <name evidence="5" type="ORF">SAMN04487949_2621</name>
</gene>
<dbReference type="RefSeq" id="WP_089698038.1">
    <property type="nucleotide sequence ID" value="NZ_FNHL01000003.1"/>
</dbReference>
<evidence type="ECO:0000256" key="2">
    <source>
        <dbReference type="ARBA" id="ARBA00023163"/>
    </source>
</evidence>
<dbReference type="STRING" id="660521.SAMN04487949_2621"/>
<evidence type="ECO:0000256" key="1">
    <source>
        <dbReference type="ARBA" id="ARBA00023015"/>
    </source>
</evidence>
<dbReference type="AlphaFoldDB" id="A0A1G9W6E4"/>
<evidence type="ECO:0008006" key="7">
    <source>
        <dbReference type="Google" id="ProtNLM"/>
    </source>
</evidence>
<dbReference type="InterPro" id="IPR056433">
    <property type="entry name" value="DmsR-like_N"/>
</dbReference>